<sequence length="74" mass="8517">MMINSNQIVSMTEANQNFSKVVRRCEDCGCVVIFKNNKPKFVLLDIDAMKITLPQSDENLDRAAKKEIDRAKWL</sequence>
<reference evidence="3" key="2">
    <citation type="journal article" date="2021" name="PeerJ">
        <title>Extensive microbial diversity within the chicken gut microbiome revealed by metagenomics and culture.</title>
        <authorList>
            <person name="Gilroy R."/>
            <person name="Ravi A."/>
            <person name="Getino M."/>
            <person name="Pursley I."/>
            <person name="Horton D.L."/>
            <person name="Alikhan N.F."/>
            <person name="Baker D."/>
            <person name="Gharbi K."/>
            <person name="Hall N."/>
            <person name="Watson M."/>
            <person name="Adriaenssens E.M."/>
            <person name="Foster-Nyarko E."/>
            <person name="Jarju S."/>
            <person name="Secka A."/>
            <person name="Antonio M."/>
            <person name="Oren A."/>
            <person name="Chaudhuri R.R."/>
            <person name="La Ragione R."/>
            <person name="Hildebrand F."/>
            <person name="Pallen M.J."/>
        </authorList>
    </citation>
    <scope>NUCLEOTIDE SEQUENCE</scope>
    <source>
        <strain evidence="3">CHK121-14286</strain>
    </source>
</reference>
<organism evidence="3 4">
    <name type="scientific">Candidatus Fimimonas gallinarum</name>
    <dbReference type="NCBI Taxonomy" id="2840821"/>
    <lineage>
        <taxon>Bacteria</taxon>
        <taxon>Pseudomonadati</taxon>
        <taxon>Myxococcota</taxon>
        <taxon>Myxococcia</taxon>
        <taxon>Myxococcales</taxon>
        <taxon>Cystobacterineae</taxon>
        <taxon>Myxococcaceae</taxon>
        <taxon>Myxococcaceae incertae sedis</taxon>
        <taxon>Candidatus Fimimonas</taxon>
    </lineage>
</organism>
<gene>
    <name evidence="3" type="ORF">IAC95_04935</name>
</gene>
<reference evidence="3" key="1">
    <citation type="submission" date="2020-10" db="EMBL/GenBank/DDBJ databases">
        <authorList>
            <person name="Gilroy R."/>
        </authorList>
    </citation>
    <scope>NUCLEOTIDE SEQUENCE</scope>
    <source>
        <strain evidence="3">CHK121-14286</strain>
    </source>
</reference>
<comment type="caution">
    <text evidence="3">The sequence shown here is derived from an EMBL/GenBank/DDBJ whole genome shotgun (WGS) entry which is preliminary data.</text>
</comment>
<dbReference type="InterPro" id="IPR006442">
    <property type="entry name" value="Antitoxin_Phd/YefM"/>
</dbReference>
<dbReference type="NCBIfam" id="TIGR01552">
    <property type="entry name" value="phd_fam"/>
    <property type="match status" value="1"/>
</dbReference>
<dbReference type="InterPro" id="IPR036165">
    <property type="entry name" value="YefM-like_sf"/>
</dbReference>
<evidence type="ECO:0000256" key="2">
    <source>
        <dbReference type="RuleBase" id="RU362080"/>
    </source>
</evidence>
<protein>
    <recommendedName>
        <fullName evidence="2">Antitoxin</fullName>
    </recommendedName>
</protein>
<dbReference type="EMBL" id="DVHL01000040">
    <property type="protein sequence ID" value="HIR66203.1"/>
    <property type="molecule type" value="Genomic_DNA"/>
</dbReference>
<comment type="function">
    <text evidence="2">Antitoxin component of a type II toxin-antitoxin (TA) system.</text>
</comment>
<evidence type="ECO:0000313" key="4">
    <source>
        <dbReference type="Proteomes" id="UP000824200"/>
    </source>
</evidence>
<dbReference type="Proteomes" id="UP000824200">
    <property type="component" value="Unassembled WGS sequence"/>
</dbReference>
<accession>A0A9D1J8A4</accession>
<dbReference type="Gene3D" id="3.40.1620.10">
    <property type="entry name" value="YefM-like domain"/>
    <property type="match status" value="1"/>
</dbReference>
<comment type="similarity">
    <text evidence="1 2">Belongs to the phD/YefM antitoxin family.</text>
</comment>
<dbReference type="AlphaFoldDB" id="A0A9D1J8A4"/>
<dbReference type="SUPFAM" id="SSF143120">
    <property type="entry name" value="YefM-like"/>
    <property type="match status" value="1"/>
</dbReference>
<name>A0A9D1J8A4_9BACT</name>
<proteinExistence type="inferred from homology"/>
<evidence type="ECO:0000313" key="3">
    <source>
        <dbReference type="EMBL" id="HIR66203.1"/>
    </source>
</evidence>
<evidence type="ECO:0000256" key="1">
    <source>
        <dbReference type="ARBA" id="ARBA00009981"/>
    </source>
</evidence>
<dbReference type="Pfam" id="PF02604">
    <property type="entry name" value="PhdYeFM_antitox"/>
    <property type="match status" value="1"/>
</dbReference>